<evidence type="ECO:0000313" key="3">
    <source>
        <dbReference type="Proteomes" id="UP000295807"/>
    </source>
</evidence>
<protein>
    <submittedName>
        <fullName evidence="2">Putative F0F1-ATPase subunit (Ca2+/Mg2+ transporter)</fullName>
    </submittedName>
</protein>
<dbReference type="InterPro" id="IPR032820">
    <property type="entry name" value="ATPase_put"/>
</dbReference>
<gene>
    <name evidence="2" type="ORF">EDD80_101346</name>
</gene>
<dbReference type="OrthoDB" id="9798708at2"/>
<comment type="caution">
    <text evidence="2">The sequence shown here is derived from an EMBL/GenBank/DDBJ whole genome shotgun (WGS) entry which is preliminary data.</text>
</comment>
<keyword evidence="3" id="KW-1185">Reference proteome</keyword>
<sequence length="73" mass="8226">MKETRKQKRKSESLRNYARYSAIGFQMLAIIGGLTWLGVKMDEWVGAYPLFTVLLSLSSVGIALYAVIKQLKS</sequence>
<keyword evidence="1" id="KW-0812">Transmembrane</keyword>
<dbReference type="RefSeq" id="WP_132127604.1">
    <property type="nucleotide sequence ID" value="NZ_CP042432.1"/>
</dbReference>
<feature type="transmembrane region" description="Helical" evidence="1">
    <location>
        <begin position="20"/>
        <end position="39"/>
    </location>
</feature>
<accession>A0A4R3KWI3</accession>
<proteinExistence type="predicted"/>
<evidence type="ECO:0000256" key="1">
    <source>
        <dbReference type="SAM" id="Phobius"/>
    </source>
</evidence>
<reference evidence="2 3" key="1">
    <citation type="submission" date="2019-03" db="EMBL/GenBank/DDBJ databases">
        <title>Genomic Encyclopedia of Type Strains, Phase IV (KMG-IV): sequencing the most valuable type-strain genomes for metagenomic binning, comparative biology and taxonomic classification.</title>
        <authorList>
            <person name="Goeker M."/>
        </authorList>
    </citation>
    <scope>NUCLEOTIDE SEQUENCE [LARGE SCALE GENOMIC DNA]</scope>
    <source>
        <strain evidence="2 3">DSM 21100</strain>
    </source>
</reference>
<evidence type="ECO:0000313" key="2">
    <source>
        <dbReference type="EMBL" id="TCS90147.1"/>
    </source>
</evidence>
<feature type="transmembrane region" description="Helical" evidence="1">
    <location>
        <begin position="45"/>
        <end position="68"/>
    </location>
</feature>
<dbReference type="Pfam" id="PF09527">
    <property type="entry name" value="ATPase_gene1"/>
    <property type="match status" value="1"/>
</dbReference>
<keyword evidence="1" id="KW-0472">Membrane</keyword>
<name>A0A4R3KWI3_9SPHI</name>
<organism evidence="2 3">
    <name type="scientific">Anseongella ginsenosidimutans</name>
    <dbReference type="NCBI Taxonomy" id="496056"/>
    <lineage>
        <taxon>Bacteria</taxon>
        <taxon>Pseudomonadati</taxon>
        <taxon>Bacteroidota</taxon>
        <taxon>Sphingobacteriia</taxon>
        <taxon>Sphingobacteriales</taxon>
        <taxon>Sphingobacteriaceae</taxon>
        <taxon>Anseongella</taxon>
    </lineage>
</organism>
<dbReference type="EMBL" id="SMAD01000001">
    <property type="protein sequence ID" value="TCS90147.1"/>
    <property type="molecule type" value="Genomic_DNA"/>
</dbReference>
<keyword evidence="1" id="KW-1133">Transmembrane helix</keyword>
<dbReference type="Proteomes" id="UP000295807">
    <property type="component" value="Unassembled WGS sequence"/>
</dbReference>
<dbReference type="AlphaFoldDB" id="A0A4R3KWI3"/>